<dbReference type="EMBL" id="BAAACP010000010">
    <property type="protein sequence ID" value="GAA0864499.1"/>
    <property type="molecule type" value="Genomic_DNA"/>
</dbReference>
<dbReference type="SUPFAM" id="SSF46785">
    <property type="entry name" value="Winged helix' DNA-binding domain"/>
    <property type="match status" value="1"/>
</dbReference>
<dbReference type="Proteomes" id="UP001400965">
    <property type="component" value="Unassembled WGS sequence"/>
</dbReference>
<dbReference type="InterPro" id="IPR036390">
    <property type="entry name" value="WH_DNA-bd_sf"/>
</dbReference>
<comment type="caution">
    <text evidence="1">The sequence shown here is derived from an EMBL/GenBank/DDBJ whole genome shotgun (WGS) entry which is preliminary data.</text>
</comment>
<name>A0ABN1M5B1_9FIRM</name>
<dbReference type="InterPro" id="IPR036388">
    <property type="entry name" value="WH-like_DNA-bd_sf"/>
</dbReference>
<keyword evidence="2" id="KW-1185">Reference proteome</keyword>
<proteinExistence type="predicted"/>
<organism evidence="1 2">
    <name type="scientific">Paraclostridium tenue</name>
    <dbReference type="NCBI Taxonomy" id="1737"/>
    <lineage>
        <taxon>Bacteria</taxon>
        <taxon>Bacillati</taxon>
        <taxon>Bacillota</taxon>
        <taxon>Clostridia</taxon>
        <taxon>Peptostreptococcales</taxon>
        <taxon>Peptostreptococcaceae</taxon>
        <taxon>Paraclostridium</taxon>
    </lineage>
</organism>
<dbReference type="Pfam" id="PF14277">
    <property type="entry name" value="DUF4364"/>
    <property type="match status" value="1"/>
</dbReference>
<accession>A0ABN1M5B1</accession>
<evidence type="ECO:0000313" key="2">
    <source>
        <dbReference type="Proteomes" id="UP001400965"/>
    </source>
</evidence>
<dbReference type="Gene3D" id="1.10.10.10">
    <property type="entry name" value="Winged helix-like DNA-binding domain superfamily/Winged helix DNA-binding domain"/>
    <property type="match status" value="1"/>
</dbReference>
<sequence length="183" mass="21506">MFENSSEELAYHKLLILYVLQKINMDLTNSQITQVILETEVMNYFSLQQFLSQLMDSNFLKIYEDSNKEYYTLTQKGIEALEYFLSRIPTQITEKIDEYIKLNKENLLADTQVKSSFVRQSDNEYIVNLRVIENQSNLIDLNLNVSSEKQAKLICDNWKKNASYMYAEVIDLLITSKKEPTQI</sequence>
<evidence type="ECO:0000313" key="1">
    <source>
        <dbReference type="EMBL" id="GAA0864499.1"/>
    </source>
</evidence>
<gene>
    <name evidence="1" type="ORF">GCM10008917_18220</name>
</gene>
<dbReference type="RefSeq" id="WP_346045175.1">
    <property type="nucleotide sequence ID" value="NZ_BAAACP010000010.1"/>
</dbReference>
<protein>
    <submittedName>
        <fullName evidence="1">DUF4364 family protein</fullName>
    </submittedName>
</protein>
<dbReference type="InterPro" id="IPR025374">
    <property type="entry name" value="DUF4364"/>
</dbReference>
<reference evidence="1 2" key="1">
    <citation type="journal article" date="2019" name="Int. J. Syst. Evol. Microbiol.">
        <title>The Global Catalogue of Microorganisms (GCM) 10K type strain sequencing project: providing services to taxonomists for standard genome sequencing and annotation.</title>
        <authorList>
            <consortium name="The Broad Institute Genomics Platform"/>
            <consortium name="The Broad Institute Genome Sequencing Center for Infectious Disease"/>
            <person name="Wu L."/>
            <person name="Ma J."/>
        </authorList>
    </citation>
    <scope>NUCLEOTIDE SEQUENCE [LARGE SCALE GENOMIC DNA]</scope>
    <source>
        <strain evidence="1 2">JCM 6486</strain>
    </source>
</reference>